<comment type="caution">
    <text evidence="3">The sequence shown here is derived from an EMBL/GenBank/DDBJ whole genome shotgun (WGS) entry which is preliminary data.</text>
</comment>
<dbReference type="PANTHER" id="PTHR30344:SF1">
    <property type="entry name" value="6-PHOSPHOGLUCONOLACTONASE"/>
    <property type="match status" value="1"/>
</dbReference>
<gene>
    <name evidence="3" type="ORF">IM811_007439</name>
</gene>
<dbReference type="InterPro" id="IPR019405">
    <property type="entry name" value="Lactonase_7-beta_prop"/>
</dbReference>
<name>A0A8H7TU33_BIOOC</name>
<dbReference type="InterPro" id="IPR015943">
    <property type="entry name" value="WD40/YVTN_repeat-like_dom_sf"/>
</dbReference>
<organism evidence="3 4">
    <name type="scientific">Bionectria ochroleuca</name>
    <name type="common">Gliocladium roseum</name>
    <dbReference type="NCBI Taxonomy" id="29856"/>
    <lineage>
        <taxon>Eukaryota</taxon>
        <taxon>Fungi</taxon>
        <taxon>Dikarya</taxon>
        <taxon>Ascomycota</taxon>
        <taxon>Pezizomycotina</taxon>
        <taxon>Sordariomycetes</taxon>
        <taxon>Hypocreomycetidae</taxon>
        <taxon>Hypocreales</taxon>
        <taxon>Bionectriaceae</taxon>
        <taxon>Clonostachys</taxon>
    </lineage>
</organism>
<evidence type="ECO:0000256" key="1">
    <source>
        <dbReference type="ARBA" id="ARBA00005564"/>
    </source>
</evidence>
<proteinExistence type="inferred from homology"/>
<evidence type="ECO:0008006" key="5">
    <source>
        <dbReference type="Google" id="ProtNLM"/>
    </source>
</evidence>
<feature type="region of interest" description="Disordered" evidence="2">
    <location>
        <begin position="158"/>
        <end position="180"/>
    </location>
</feature>
<dbReference type="AlphaFoldDB" id="A0A8H7TU33"/>
<comment type="similarity">
    <text evidence="1">Belongs to the cycloisomerase 2 family.</text>
</comment>
<dbReference type="GO" id="GO:0017057">
    <property type="term" value="F:6-phosphogluconolactonase activity"/>
    <property type="evidence" value="ECO:0007669"/>
    <property type="project" value="TreeGrafter"/>
</dbReference>
<evidence type="ECO:0000313" key="4">
    <source>
        <dbReference type="Proteomes" id="UP000616885"/>
    </source>
</evidence>
<evidence type="ECO:0000256" key="2">
    <source>
        <dbReference type="SAM" id="MobiDB-lite"/>
    </source>
</evidence>
<dbReference type="InterPro" id="IPR050282">
    <property type="entry name" value="Cycloisomerase_2"/>
</dbReference>
<dbReference type="SUPFAM" id="SSF51004">
    <property type="entry name" value="C-terminal (heme d1) domain of cytochrome cd1-nitrite reductase"/>
    <property type="match status" value="1"/>
</dbReference>
<sequence length="404" mass="42679">MKIPYSAISAGALAARALRDGCDGGRPNPGSNSTLPSSQVLMTTTGNVFLANYDGSKFDVTLKADVTGAPTWVQFVEPNKLYAVNENGDDLRIFNLERGNGKNGSATLTESVTATGSSGVVHLGFNKDNTRLVGAAYGNGTVDVWDIAGGRLELIKTIPAPGTPGPKSPNQDASHPHQANLDPSGRYFAINDLGFDNIMILDTQDDKYEIVQNIPTKAGCGPRHGVWYPSNTGEATHYLVVCEISNEIIVNQLGYSATGVTVNQSQVISTFVSGTAPEGAAAGGIVLHPNNKDLYVTNRLTGADSDTLAHFKIDGGNLTPGKEIPTGGVLPRMLSISANGSEIFLGNQNGPDAAVAFGINEDGSVTETPKATLPWLSLARRASVPHTLPRSKERRGKKNGYYIW</sequence>
<dbReference type="InterPro" id="IPR011048">
    <property type="entry name" value="Haem_d1_sf"/>
</dbReference>
<evidence type="ECO:0000313" key="3">
    <source>
        <dbReference type="EMBL" id="KAF9756495.1"/>
    </source>
</evidence>
<dbReference type="Pfam" id="PF10282">
    <property type="entry name" value="Lactonase"/>
    <property type="match status" value="1"/>
</dbReference>
<dbReference type="EMBL" id="JADCTT010000002">
    <property type="protein sequence ID" value="KAF9756495.1"/>
    <property type="molecule type" value="Genomic_DNA"/>
</dbReference>
<dbReference type="PANTHER" id="PTHR30344">
    <property type="entry name" value="6-PHOSPHOGLUCONOLACTONASE-RELATED"/>
    <property type="match status" value="1"/>
</dbReference>
<dbReference type="Gene3D" id="2.130.10.10">
    <property type="entry name" value="YVTN repeat-like/Quinoprotein amine dehydrogenase"/>
    <property type="match status" value="1"/>
</dbReference>
<dbReference type="Proteomes" id="UP000616885">
    <property type="component" value="Unassembled WGS sequence"/>
</dbReference>
<accession>A0A8H7TU33</accession>
<protein>
    <recommendedName>
        <fullName evidence="5">6-phosphogluconolactonase</fullName>
    </recommendedName>
</protein>
<reference evidence="3" key="1">
    <citation type="submission" date="2020-10" db="EMBL/GenBank/DDBJ databases">
        <title>High-Quality Genome Resource of Clonostachys rosea strain S41 by Oxford Nanopore Long-Read Sequencing.</title>
        <authorList>
            <person name="Wang H."/>
        </authorList>
    </citation>
    <scope>NUCLEOTIDE SEQUENCE</scope>
    <source>
        <strain evidence="3">S41</strain>
    </source>
</reference>